<protein>
    <recommendedName>
        <fullName evidence="6">Oxysterol-binding protein</fullName>
    </recommendedName>
</protein>
<keyword evidence="5" id="KW-1185">Reference proteome</keyword>
<dbReference type="HOGENOM" id="CLU_029722_0_0_1"/>
<reference evidence="5" key="1">
    <citation type="journal article" date="2011" name="Proc. Natl. Acad. Sci. U.S.A.">
        <title>Obligate biotrophy features unraveled by the genomic analysis of rust fungi.</title>
        <authorList>
            <person name="Duplessis S."/>
            <person name="Cuomo C.A."/>
            <person name="Lin Y.-C."/>
            <person name="Aerts A."/>
            <person name="Tisserant E."/>
            <person name="Veneault-Fourrey C."/>
            <person name="Joly D.L."/>
            <person name="Hacquard S."/>
            <person name="Amselem J."/>
            <person name="Cantarel B.L."/>
            <person name="Chiu R."/>
            <person name="Coutinho P.M."/>
            <person name="Feau N."/>
            <person name="Field M."/>
            <person name="Frey P."/>
            <person name="Gelhaye E."/>
            <person name="Goldberg J."/>
            <person name="Grabherr M.G."/>
            <person name="Kodira C.D."/>
            <person name="Kohler A."/>
            <person name="Kuees U."/>
            <person name="Lindquist E.A."/>
            <person name="Lucas S.M."/>
            <person name="Mago R."/>
            <person name="Mauceli E."/>
            <person name="Morin E."/>
            <person name="Murat C."/>
            <person name="Pangilinan J.L."/>
            <person name="Park R."/>
            <person name="Pearson M."/>
            <person name="Quesneville H."/>
            <person name="Rouhier N."/>
            <person name="Sakthikumar S."/>
            <person name="Salamov A.A."/>
            <person name="Schmutz J."/>
            <person name="Selles B."/>
            <person name="Shapiro H."/>
            <person name="Tanguay P."/>
            <person name="Tuskan G.A."/>
            <person name="Henrissat B."/>
            <person name="Van de Peer Y."/>
            <person name="Rouze P."/>
            <person name="Ellis J.G."/>
            <person name="Dodds P.N."/>
            <person name="Schein J.E."/>
            <person name="Zhong S."/>
            <person name="Hamelin R.C."/>
            <person name="Grigoriev I.V."/>
            <person name="Szabo L.J."/>
            <person name="Martin F."/>
        </authorList>
    </citation>
    <scope>NUCLEOTIDE SEQUENCE [LARGE SCALE GENOMIC DNA]</scope>
    <source>
        <strain evidence="5">98AG31 / pathotype 3-4-7</strain>
    </source>
</reference>
<dbReference type="GO" id="GO:0005829">
    <property type="term" value="C:cytosol"/>
    <property type="evidence" value="ECO:0007669"/>
    <property type="project" value="TreeGrafter"/>
</dbReference>
<dbReference type="GO" id="GO:0016020">
    <property type="term" value="C:membrane"/>
    <property type="evidence" value="ECO:0007669"/>
    <property type="project" value="TreeGrafter"/>
</dbReference>
<dbReference type="OrthoDB" id="48057at2759"/>
<dbReference type="Pfam" id="PF01237">
    <property type="entry name" value="Oxysterol_BP"/>
    <property type="match status" value="2"/>
</dbReference>
<dbReference type="InterPro" id="IPR037239">
    <property type="entry name" value="OSBP_sf"/>
</dbReference>
<feature type="region of interest" description="Disordered" evidence="3">
    <location>
        <begin position="1"/>
        <end position="51"/>
    </location>
</feature>
<feature type="compositionally biased region" description="Basic and acidic residues" evidence="3">
    <location>
        <begin position="40"/>
        <end position="51"/>
    </location>
</feature>
<dbReference type="AlphaFoldDB" id="F4RXD0"/>
<comment type="similarity">
    <text evidence="1 2">Belongs to the OSBP family.</text>
</comment>
<dbReference type="Gene3D" id="6.10.140.1150">
    <property type="match status" value="1"/>
</dbReference>
<dbReference type="EMBL" id="GL883127">
    <property type="protein sequence ID" value="EGG03007.1"/>
    <property type="molecule type" value="Genomic_DNA"/>
</dbReference>
<evidence type="ECO:0008006" key="6">
    <source>
        <dbReference type="Google" id="ProtNLM"/>
    </source>
</evidence>
<feature type="region of interest" description="Disordered" evidence="3">
    <location>
        <begin position="168"/>
        <end position="204"/>
    </location>
</feature>
<gene>
    <name evidence="4" type="ORF">MELLADRAFT_44729</name>
</gene>
<dbReference type="SUPFAM" id="SSF144000">
    <property type="entry name" value="Oxysterol-binding protein-like"/>
    <property type="match status" value="1"/>
</dbReference>
<dbReference type="VEuPathDB" id="FungiDB:MELLADRAFT_44729"/>
<dbReference type="PANTHER" id="PTHR10972:SF212">
    <property type="entry name" value="OXYSTEROL-BINDING PROTEIN-LIKE PROTEIN 1"/>
    <property type="match status" value="1"/>
</dbReference>
<dbReference type="InterPro" id="IPR018494">
    <property type="entry name" value="Oxysterol-bd_CS"/>
</dbReference>
<evidence type="ECO:0000256" key="1">
    <source>
        <dbReference type="ARBA" id="ARBA00008842"/>
    </source>
</evidence>
<dbReference type="Proteomes" id="UP000001072">
    <property type="component" value="Unassembled WGS sequence"/>
</dbReference>
<name>F4RXD0_MELLP</name>
<dbReference type="KEGG" id="mlr:MELLADRAFT_44729"/>
<dbReference type="InterPro" id="IPR000648">
    <property type="entry name" value="Oxysterol-bd"/>
</dbReference>
<evidence type="ECO:0000256" key="3">
    <source>
        <dbReference type="SAM" id="MobiDB-lite"/>
    </source>
</evidence>
<dbReference type="GO" id="GO:0032934">
    <property type="term" value="F:sterol binding"/>
    <property type="evidence" value="ECO:0007669"/>
    <property type="project" value="TreeGrafter"/>
</dbReference>
<dbReference type="GeneID" id="18928200"/>
<dbReference type="PROSITE" id="PS01013">
    <property type="entry name" value="OSBP"/>
    <property type="match status" value="1"/>
</dbReference>
<organism evidence="5">
    <name type="scientific">Melampsora larici-populina (strain 98AG31 / pathotype 3-4-7)</name>
    <name type="common">Poplar leaf rust fungus</name>
    <dbReference type="NCBI Taxonomy" id="747676"/>
    <lineage>
        <taxon>Eukaryota</taxon>
        <taxon>Fungi</taxon>
        <taxon>Dikarya</taxon>
        <taxon>Basidiomycota</taxon>
        <taxon>Pucciniomycotina</taxon>
        <taxon>Pucciniomycetes</taxon>
        <taxon>Pucciniales</taxon>
        <taxon>Melampsoraceae</taxon>
        <taxon>Melampsora</taxon>
    </lineage>
</organism>
<evidence type="ECO:0000313" key="4">
    <source>
        <dbReference type="EMBL" id="EGG03007.1"/>
    </source>
</evidence>
<feature type="compositionally biased region" description="Polar residues" evidence="3">
    <location>
        <begin position="184"/>
        <end position="204"/>
    </location>
</feature>
<evidence type="ECO:0000313" key="5">
    <source>
        <dbReference type="Proteomes" id="UP000001072"/>
    </source>
</evidence>
<dbReference type="RefSeq" id="XP_007413800.1">
    <property type="nucleotide sequence ID" value="XM_007413738.1"/>
</dbReference>
<dbReference type="PANTHER" id="PTHR10972">
    <property type="entry name" value="OXYSTEROL-BINDING PROTEIN-RELATED"/>
    <property type="match status" value="1"/>
</dbReference>
<dbReference type="InParanoid" id="F4RXD0"/>
<dbReference type="eggNOG" id="KOG2210">
    <property type="taxonomic scope" value="Eukaryota"/>
</dbReference>
<feature type="compositionally biased region" description="Polar residues" evidence="3">
    <location>
        <begin position="1"/>
        <end position="39"/>
    </location>
</feature>
<dbReference type="FunCoup" id="F4RXD0">
    <property type="interactions" value="18"/>
</dbReference>
<sequence length="525" mass="59308">MPILNRTSSTKHFTSPQPTSAALISNHSAPNLPTNLDVNTNEHHNESSDSDDTKLKQLLAVLKKAIGVKDMGAMRLSLPANLITPMGNLEYWCYLDRPDVFAAIDESDDPLERMLAVLRWTFTKDLKFIHGPICKPYNSVLGEQFRCLFDVNPVKTDSKTGKLEVYETVPQSTPASPTEILCPSGSQQRSPSHTDSPASSTYTHEVRSISTIATTVSGSSCKPDNNKKARVVFLNEQVSHHPPISCFWYESRPIPRNESDGSELPSNVIAYGVDQISAKFTGTSVKVFPGPMNKGIYVKLPRRDEEYEITHPTATITGLLRASPYVVISDYTYITCRGANSQERFRTMINYTEESWIGKARFALEGIIYLTKSEDEISEWTKLKHVPVERIQCKFHGTWRGEIFYTLTTEPSITKPLIDLTQLFPLPKVVKPEPNQSPQESRKFWSELTNLIKSKNYSEATKVKQIIEQNQRDLAGKRKEGSQRNFETELFEIDTDEYKEFSKPYLKSNGKEILEAEFKAIGYTS</sequence>
<evidence type="ECO:0000256" key="2">
    <source>
        <dbReference type="RuleBase" id="RU003844"/>
    </source>
</evidence>
<dbReference type="Gene3D" id="2.40.160.120">
    <property type="match status" value="1"/>
</dbReference>
<proteinExistence type="inferred from homology"/>
<accession>F4RXD0</accession>